<evidence type="ECO:0000256" key="3">
    <source>
        <dbReference type="ARBA" id="ARBA00022827"/>
    </source>
</evidence>
<reference evidence="5 6" key="1">
    <citation type="submission" date="2019-06" db="EMBL/GenBank/DDBJ databases">
        <title>Sequencing the genomes of 1000 actinobacteria strains.</title>
        <authorList>
            <person name="Klenk H.-P."/>
        </authorList>
    </citation>
    <scope>NUCLEOTIDE SEQUENCE [LARGE SCALE GENOMIC DNA]</scope>
    <source>
        <strain evidence="5 6">DSM 45928</strain>
    </source>
</reference>
<dbReference type="RefSeq" id="WP_142036642.1">
    <property type="nucleotide sequence ID" value="NZ_JBHTGS010000001.1"/>
</dbReference>
<dbReference type="PRINTS" id="PR00420">
    <property type="entry name" value="RNGMNOXGNASE"/>
</dbReference>
<evidence type="ECO:0000256" key="2">
    <source>
        <dbReference type="ARBA" id="ARBA00022630"/>
    </source>
</evidence>
<sequence>MAHHQVVIVGAGPTGLLLAGDLAQAGIDVAILEKRDRQSNLTRAFAVHARTLEVLDMRGIADDLVALGNPAPRLRLTDRVAIDLSRLPSRFPFVLVTPQYHTEKVLRRRAIEAGAVIEPGHRVVSLTQDGDGVRLTVETADGHREETADWVVGTDGAHSTVRTSLDIAFDGELVAPAMILADVRFDEPPPHPPQVNANAAGFAFIAEFGDGYHRIVCRANGDDRSDEVPVTEAEIRDLLTAVFGSDFGMSEIRWTSRFHSDERQAARYRDGRVFLAGDAAHVHTPAGGQGMNIGIQDAANLGWKLAAAVDGWAPPDLLDSYEAERHPIGTDVMRGSGRLFRLGTLRSAPSRLLRNVGLAAALNVPPIRRRAAETVSGIGTRLPGGDGDIGGRAPDVQLTGPVPRLYEALRAGRFVLMTPEDSGVRPSPEAADHTVVVHPRLAAVPTMLIRPDGYIAWSRRQPDSIDPQWLPMDWRPLTG</sequence>
<dbReference type="FunCoup" id="A0A543ATP2">
    <property type="interactions" value="87"/>
</dbReference>
<dbReference type="Gene3D" id="3.50.50.60">
    <property type="entry name" value="FAD/NAD(P)-binding domain"/>
    <property type="match status" value="1"/>
</dbReference>
<dbReference type="GO" id="GO:0071949">
    <property type="term" value="F:FAD binding"/>
    <property type="evidence" value="ECO:0007669"/>
    <property type="project" value="InterPro"/>
</dbReference>
<dbReference type="EMBL" id="VFOW01000001">
    <property type="protein sequence ID" value="TQL75957.1"/>
    <property type="molecule type" value="Genomic_DNA"/>
</dbReference>
<dbReference type="InterPro" id="IPR002938">
    <property type="entry name" value="FAD-bd"/>
</dbReference>
<dbReference type="Pfam" id="PF01494">
    <property type="entry name" value="FAD_binding_3"/>
    <property type="match status" value="1"/>
</dbReference>
<dbReference type="PANTHER" id="PTHR43004:SF19">
    <property type="entry name" value="BINDING MONOOXYGENASE, PUTATIVE (JCVI)-RELATED"/>
    <property type="match status" value="1"/>
</dbReference>
<dbReference type="SUPFAM" id="SSF51905">
    <property type="entry name" value="FAD/NAD(P)-binding domain"/>
    <property type="match status" value="1"/>
</dbReference>
<dbReference type="InterPro" id="IPR036188">
    <property type="entry name" value="FAD/NAD-bd_sf"/>
</dbReference>
<keyword evidence="3" id="KW-0274">FAD</keyword>
<dbReference type="PANTHER" id="PTHR43004">
    <property type="entry name" value="TRK SYSTEM POTASSIUM UPTAKE PROTEIN"/>
    <property type="match status" value="1"/>
</dbReference>
<comment type="cofactor">
    <cofactor evidence="1">
        <name>FAD</name>
        <dbReference type="ChEBI" id="CHEBI:57692"/>
    </cofactor>
</comment>
<feature type="domain" description="FAD-binding" evidence="4">
    <location>
        <begin position="5"/>
        <end position="335"/>
    </location>
</feature>
<evidence type="ECO:0000259" key="4">
    <source>
        <dbReference type="Pfam" id="PF01494"/>
    </source>
</evidence>
<evidence type="ECO:0000313" key="5">
    <source>
        <dbReference type="EMBL" id="TQL75957.1"/>
    </source>
</evidence>
<dbReference type="InterPro" id="IPR050641">
    <property type="entry name" value="RIFMO-like"/>
</dbReference>
<protein>
    <submittedName>
        <fullName evidence="5">2-polyprenyl-6-methoxyphenol hydroxylase-like FAD-dependent oxidoreductase</fullName>
    </submittedName>
</protein>
<organism evidence="5 6">
    <name type="scientific">Stackebrandtia endophytica</name>
    <dbReference type="NCBI Taxonomy" id="1496996"/>
    <lineage>
        <taxon>Bacteria</taxon>
        <taxon>Bacillati</taxon>
        <taxon>Actinomycetota</taxon>
        <taxon>Actinomycetes</taxon>
        <taxon>Glycomycetales</taxon>
        <taxon>Glycomycetaceae</taxon>
        <taxon>Stackebrandtia</taxon>
    </lineage>
</organism>
<dbReference type="Proteomes" id="UP000317043">
    <property type="component" value="Unassembled WGS sequence"/>
</dbReference>
<name>A0A543ATP2_9ACTN</name>
<dbReference type="OrthoDB" id="3647401at2"/>
<proteinExistence type="predicted"/>
<dbReference type="Gene3D" id="3.30.70.2450">
    <property type="match status" value="1"/>
</dbReference>
<dbReference type="Pfam" id="PF21274">
    <property type="entry name" value="Rng_hyd_C"/>
    <property type="match status" value="1"/>
</dbReference>
<dbReference type="Gene3D" id="3.40.30.120">
    <property type="match status" value="1"/>
</dbReference>
<keyword evidence="6" id="KW-1185">Reference proteome</keyword>
<dbReference type="InParanoid" id="A0A543ATP2"/>
<evidence type="ECO:0000313" key="6">
    <source>
        <dbReference type="Proteomes" id="UP000317043"/>
    </source>
</evidence>
<comment type="caution">
    <text evidence="5">The sequence shown here is derived from an EMBL/GenBank/DDBJ whole genome shotgun (WGS) entry which is preliminary data.</text>
</comment>
<accession>A0A543ATP2</accession>
<dbReference type="GO" id="GO:0016709">
    <property type="term" value="F:oxidoreductase activity, acting on paired donors, with incorporation or reduction of molecular oxygen, NAD(P)H as one donor, and incorporation of one atom of oxygen"/>
    <property type="evidence" value="ECO:0007669"/>
    <property type="project" value="UniProtKB-ARBA"/>
</dbReference>
<evidence type="ECO:0000256" key="1">
    <source>
        <dbReference type="ARBA" id="ARBA00001974"/>
    </source>
</evidence>
<dbReference type="AlphaFoldDB" id="A0A543ATP2"/>
<keyword evidence="2" id="KW-0285">Flavoprotein</keyword>
<gene>
    <name evidence="5" type="ORF">FB566_1476</name>
</gene>